<dbReference type="GO" id="GO:0005643">
    <property type="term" value="C:nuclear pore"/>
    <property type="evidence" value="ECO:0007669"/>
    <property type="project" value="InterPro"/>
</dbReference>
<proteinExistence type="predicted"/>
<reference evidence="2 3" key="1">
    <citation type="submission" date="2017-12" db="EMBL/GenBank/DDBJ databases">
        <title>High-resolution comparative analysis of great ape genomes.</title>
        <authorList>
            <person name="Pollen A."/>
            <person name="Hastie A."/>
            <person name="Hormozdiari F."/>
            <person name="Dougherty M."/>
            <person name="Liu R."/>
            <person name="Chaisson M."/>
            <person name="Hoppe E."/>
            <person name="Hill C."/>
            <person name="Pang A."/>
            <person name="Hillier L."/>
            <person name="Baker C."/>
            <person name="Armstrong J."/>
            <person name="Shendure J."/>
            <person name="Paten B."/>
            <person name="Wilson R."/>
            <person name="Chao H."/>
            <person name="Schneider V."/>
            <person name="Ventura M."/>
            <person name="Kronenberg Z."/>
            <person name="Murali S."/>
            <person name="Gordon D."/>
            <person name="Cantsilieris S."/>
            <person name="Munson K."/>
            <person name="Nelson B."/>
            <person name="Raja A."/>
            <person name="Underwood J."/>
            <person name="Diekhans M."/>
            <person name="Fiddes I."/>
            <person name="Haussler D."/>
            <person name="Eichler E."/>
        </authorList>
    </citation>
    <scope>NUCLEOTIDE SEQUENCE [LARGE SCALE GENOMIC DNA]</scope>
    <source>
        <strain evidence="2">Yerkes chimp pedigree #C0471</strain>
    </source>
</reference>
<evidence type="ECO:0000313" key="2">
    <source>
        <dbReference type="EMBL" id="PNI14001.1"/>
    </source>
</evidence>
<dbReference type="PANTHER" id="PTHR23198:SF6">
    <property type="entry name" value="NUCLEAR PORE COMPLEX PROTEIN NUP98-NUP96"/>
    <property type="match status" value="1"/>
</dbReference>
<dbReference type="InterPro" id="IPR037665">
    <property type="entry name" value="Nucleoporin_S59-like"/>
</dbReference>
<dbReference type="AlphaFoldDB" id="A0A2J8ITZ6"/>
<gene>
    <name evidence="2" type="ORF">CK820_G0053226</name>
</gene>
<sequence length="178" mass="18350">TNTGFGAVGSTLFGNNKLTTFGSSTTSAPSFGTTSGGLFGFGTNTSGNSIFGSKPAPGTLGTGLGAGFGTALTDPNASAAQQAVLQQHINSLTYSPFGDSPLFRNPMSDPKKKEERLKPTNPAAQKALTTPTHYKLTPRPATRVRPKALQTTGTAKSHLFDGLDDDEPSLANGAFMPK</sequence>
<accession>A0A2J8ITZ6</accession>
<organism evidence="2 3">
    <name type="scientific">Pan troglodytes</name>
    <name type="common">Chimpanzee</name>
    <dbReference type="NCBI Taxonomy" id="9598"/>
    <lineage>
        <taxon>Eukaryota</taxon>
        <taxon>Metazoa</taxon>
        <taxon>Chordata</taxon>
        <taxon>Craniata</taxon>
        <taxon>Vertebrata</taxon>
        <taxon>Euteleostomi</taxon>
        <taxon>Mammalia</taxon>
        <taxon>Eutheria</taxon>
        <taxon>Euarchontoglires</taxon>
        <taxon>Primates</taxon>
        <taxon>Haplorrhini</taxon>
        <taxon>Catarrhini</taxon>
        <taxon>Hominidae</taxon>
        <taxon>Pan</taxon>
    </lineage>
</organism>
<protein>
    <submittedName>
        <fullName evidence="2">NUP98 isoform 11</fullName>
    </submittedName>
</protein>
<dbReference type="EMBL" id="NBAG03000591">
    <property type="protein sequence ID" value="PNI14001.1"/>
    <property type="molecule type" value="Genomic_DNA"/>
</dbReference>
<evidence type="ECO:0000256" key="1">
    <source>
        <dbReference type="SAM" id="MobiDB-lite"/>
    </source>
</evidence>
<comment type="caution">
    <text evidence="2">The sequence shown here is derived from an EMBL/GenBank/DDBJ whole genome shotgun (WGS) entry which is preliminary data.</text>
</comment>
<feature type="non-terminal residue" evidence="2">
    <location>
        <position position="1"/>
    </location>
</feature>
<feature type="region of interest" description="Disordered" evidence="1">
    <location>
        <begin position="96"/>
        <end position="178"/>
    </location>
</feature>
<dbReference type="PANTHER" id="PTHR23198">
    <property type="entry name" value="NUCLEOPORIN"/>
    <property type="match status" value="1"/>
</dbReference>
<feature type="non-terminal residue" evidence="2">
    <location>
        <position position="178"/>
    </location>
</feature>
<evidence type="ECO:0000313" key="3">
    <source>
        <dbReference type="Proteomes" id="UP000236370"/>
    </source>
</evidence>
<feature type="compositionally biased region" description="Basic and acidic residues" evidence="1">
    <location>
        <begin position="109"/>
        <end position="118"/>
    </location>
</feature>
<dbReference type="Proteomes" id="UP000236370">
    <property type="component" value="Unassembled WGS sequence"/>
</dbReference>
<name>A0A2J8ITZ6_PANTR</name>